<evidence type="ECO:0000256" key="1">
    <source>
        <dbReference type="ARBA" id="ARBA00025483"/>
    </source>
</evidence>
<dbReference type="InterPro" id="IPR006054">
    <property type="entry name" value="DnaQ"/>
</dbReference>
<dbReference type="Gene3D" id="3.30.420.10">
    <property type="entry name" value="Ribonuclease H-like superfamily/Ribonuclease H"/>
    <property type="match status" value="1"/>
</dbReference>
<dbReference type="Gene3D" id="3.40.1440.10">
    <property type="entry name" value="GIY-YIG endonuclease"/>
    <property type="match status" value="1"/>
</dbReference>
<dbReference type="InterPro" id="IPR013520">
    <property type="entry name" value="Ribonucl_H"/>
</dbReference>
<dbReference type="PANTHER" id="PTHR30231:SF41">
    <property type="entry name" value="DNA POLYMERASE III SUBUNIT EPSILON"/>
    <property type="match status" value="1"/>
</dbReference>
<name>A0A838ZNN5_9FLAO</name>
<dbReference type="GO" id="GO:0008408">
    <property type="term" value="F:3'-5' exonuclease activity"/>
    <property type="evidence" value="ECO:0007669"/>
    <property type="project" value="TreeGrafter"/>
</dbReference>
<dbReference type="AlphaFoldDB" id="A0A838ZNN5"/>
<dbReference type="GO" id="GO:0003677">
    <property type="term" value="F:DNA binding"/>
    <property type="evidence" value="ECO:0007669"/>
    <property type="project" value="InterPro"/>
</dbReference>
<dbReference type="SMART" id="SM00479">
    <property type="entry name" value="EXOIII"/>
    <property type="match status" value="1"/>
</dbReference>
<reference evidence="4 5" key="1">
    <citation type="submission" date="2020-07" db="EMBL/GenBank/DDBJ databases">
        <title>Moheibacter lacus sp. nov., a member of the family Flavobacteriaceae isolated from freshwater lake sediment.</title>
        <authorList>
            <person name="Liu Y."/>
        </authorList>
    </citation>
    <scope>NUCLEOTIDE SEQUENCE [LARGE SCALE GENOMIC DNA]</scope>
    <source>
        <strain evidence="4 5">BDHS18</strain>
    </source>
</reference>
<comment type="function">
    <text evidence="1">DNA polymerase III is a complex, multichain enzyme responsible for most of the replicative synthesis in bacteria. The epsilon subunit contain the editing function and is a proofreading 3'-5' exonuclease.</text>
</comment>
<dbReference type="GO" id="GO:0045004">
    <property type="term" value="P:DNA replication proofreading"/>
    <property type="evidence" value="ECO:0007669"/>
    <property type="project" value="TreeGrafter"/>
</dbReference>
<accession>A0A838ZNN5</accession>
<keyword evidence="5" id="KW-1185">Reference proteome</keyword>
<dbReference type="GO" id="GO:0006289">
    <property type="term" value="P:nucleotide-excision repair"/>
    <property type="evidence" value="ECO:0007669"/>
    <property type="project" value="InterPro"/>
</dbReference>
<dbReference type="InterPro" id="IPR047296">
    <property type="entry name" value="GIY-YIG_UvrC_Cho"/>
</dbReference>
<evidence type="ECO:0000256" key="2">
    <source>
        <dbReference type="ARBA" id="ARBA00026073"/>
    </source>
</evidence>
<dbReference type="Proteomes" id="UP000552241">
    <property type="component" value="Unassembled WGS sequence"/>
</dbReference>
<dbReference type="PROSITE" id="PS50164">
    <property type="entry name" value="GIY_YIG"/>
    <property type="match status" value="1"/>
</dbReference>
<dbReference type="NCBIfam" id="TIGR00573">
    <property type="entry name" value="dnaq"/>
    <property type="match status" value="1"/>
</dbReference>
<feature type="domain" description="GIY-YIG" evidence="3">
    <location>
        <begin position="204"/>
        <end position="282"/>
    </location>
</feature>
<dbReference type="SUPFAM" id="SSF82771">
    <property type="entry name" value="GIY-YIG endonuclease"/>
    <property type="match status" value="1"/>
</dbReference>
<protein>
    <submittedName>
        <fullName evidence="4">GIY-YIG nuclease family protein</fullName>
    </submittedName>
</protein>
<dbReference type="InterPro" id="IPR036397">
    <property type="entry name" value="RNaseH_sf"/>
</dbReference>
<comment type="caution">
    <text evidence="4">The sequence shown here is derived from an EMBL/GenBank/DDBJ whole genome shotgun (WGS) entry which is preliminary data.</text>
</comment>
<dbReference type="EMBL" id="JACDZE010000001">
    <property type="protein sequence ID" value="MBA5629590.1"/>
    <property type="molecule type" value="Genomic_DNA"/>
</dbReference>
<gene>
    <name evidence="4" type="ORF">HU137_07375</name>
</gene>
<sequence length="468" mass="53919">MSKKKNNREYAIVDIETTGGYASGSKITEVAIIVFDGEKITDRFETLVNPERDIPLPIFALTGINNEMVAHAPKFEMIAEKVFGMLENRVFVAHNVNFDYSFIKQQLSAEGYPFSAPKLCTVRMSRKIKPGLYSYSLGNLCQSLEIPIQNRHRAGGDAEATAILFSKLMEWDEEGIIPEMLKRNSKEQQLPPNLQKSDFENLPNCPGVYYFRNKAGKVVYVGKAINIKKRVSSHFTGHNPNPQRQNFLKDIYHISYEICGTELMAFLLECVEIKKLYPIYNRALKRFEPKFGLFQYKDISGYQRLAVGKLSKNQTSIRVFHQLFEGINVLLNLIEQHDLDIRLCYLGQETDRFQPNEIPYPPAEAYNLKVEKALEELDSKQPSFAILGKGRNEEEKSCIWVENGRFYAMGYLDKAIDFSDFEAVKESLERFPDNYYMNQLIHSFAEKNPQSVYVIDDEFKLETIQKSF</sequence>
<dbReference type="RefSeq" id="WP_182043137.1">
    <property type="nucleotide sequence ID" value="NZ_JACDZE010000001.1"/>
</dbReference>
<dbReference type="SUPFAM" id="SSF53098">
    <property type="entry name" value="Ribonuclease H-like"/>
    <property type="match status" value="1"/>
</dbReference>
<dbReference type="InterPro" id="IPR012337">
    <property type="entry name" value="RNaseH-like_sf"/>
</dbReference>
<dbReference type="Pfam" id="PF01541">
    <property type="entry name" value="GIY-YIG"/>
    <property type="match status" value="1"/>
</dbReference>
<dbReference type="SMART" id="SM00465">
    <property type="entry name" value="GIYc"/>
    <property type="match status" value="1"/>
</dbReference>
<evidence type="ECO:0000259" key="3">
    <source>
        <dbReference type="PROSITE" id="PS50164"/>
    </source>
</evidence>
<dbReference type="PANTHER" id="PTHR30231">
    <property type="entry name" value="DNA POLYMERASE III SUBUNIT EPSILON"/>
    <property type="match status" value="1"/>
</dbReference>
<dbReference type="GO" id="GO:0005829">
    <property type="term" value="C:cytosol"/>
    <property type="evidence" value="ECO:0007669"/>
    <property type="project" value="TreeGrafter"/>
</dbReference>
<dbReference type="CDD" id="cd10434">
    <property type="entry name" value="GIY-YIG_UvrC_Cho"/>
    <property type="match status" value="1"/>
</dbReference>
<proteinExistence type="predicted"/>
<evidence type="ECO:0000313" key="4">
    <source>
        <dbReference type="EMBL" id="MBA5629590.1"/>
    </source>
</evidence>
<dbReference type="FunFam" id="3.30.420.10:FF:000045">
    <property type="entry name" value="3'-5' exonuclease DinG"/>
    <property type="match status" value="1"/>
</dbReference>
<organism evidence="4 5">
    <name type="scientific">Moheibacter lacus</name>
    <dbReference type="NCBI Taxonomy" id="2745851"/>
    <lineage>
        <taxon>Bacteria</taxon>
        <taxon>Pseudomonadati</taxon>
        <taxon>Bacteroidota</taxon>
        <taxon>Flavobacteriia</taxon>
        <taxon>Flavobacteriales</taxon>
        <taxon>Weeksellaceae</taxon>
        <taxon>Moheibacter</taxon>
    </lineage>
</organism>
<dbReference type="CDD" id="cd06127">
    <property type="entry name" value="DEDDh"/>
    <property type="match status" value="1"/>
</dbReference>
<dbReference type="InterPro" id="IPR035901">
    <property type="entry name" value="GIY-YIG_endonuc_sf"/>
</dbReference>
<dbReference type="Pfam" id="PF00929">
    <property type="entry name" value="RNase_T"/>
    <property type="match status" value="1"/>
</dbReference>
<evidence type="ECO:0000313" key="5">
    <source>
        <dbReference type="Proteomes" id="UP000552241"/>
    </source>
</evidence>
<comment type="subunit">
    <text evidence="2">DNA polymerase III contains a core (composed of alpha, epsilon and theta chains) that associates with a tau subunit. This core dimerizes to form the POLIII' complex. PolIII' associates with the gamma complex (composed of gamma, delta, delta', psi and chi chains) and with the beta chain to form the complete DNA polymerase III complex.</text>
</comment>
<dbReference type="GO" id="GO:0003887">
    <property type="term" value="F:DNA-directed DNA polymerase activity"/>
    <property type="evidence" value="ECO:0007669"/>
    <property type="project" value="InterPro"/>
</dbReference>
<dbReference type="InterPro" id="IPR000305">
    <property type="entry name" value="GIY-YIG_endonuc"/>
</dbReference>